<dbReference type="Gene3D" id="3.90.70.50">
    <property type="entry name" value="Peptidase C10, streptopain"/>
    <property type="match status" value="1"/>
</dbReference>
<keyword evidence="7" id="KW-1133">Transmembrane helix</keyword>
<dbReference type="AlphaFoldDB" id="D1QS85"/>
<feature type="active site" description="Nucleophile" evidence="6">
    <location>
        <position position="195"/>
    </location>
</feature>
<evidence type="ECO:0000256" key="6">
    <source>
        <dbReference type="PIRSR" id="PIRSR600200-1"/>
    </source>
</evidence>
<keyword evidence="2" id="KW-0645">Protease</keyword>
<evidence type="ECO:0000256" key="2">
    <source>
        <dbReference type="ARBA" id="ARBA00022670"/>
    </source>
</evidence>
<accession>D1QS85</accession>
<sequence>MSEKKPTFAAIFHYNGLQMTLQHNSFSPCKAGNRLYRKFPLIVFQLVILFFTTHAYAKEITPKAALDIAKRYIKIDHKALRAVPTRATRSHVSIPYYIYNDTHGNGFVIVSGNDAMGEVLAYSRNGSLDTTRLNPEARFLLQHYQQVYDQLKLHPVAKTRALATRSAGDEVKPLLKSHWGQGYPYSKQTHYVTGCVATAMAQIMYFHQWPKRGKGKNTYTLKYDNTQRSADFSQSEYNWGQMLPDYRSGKYNDTQADAVAKLMNDVGISVHMQYTPYASSSSNYAAEQALRTNFDYDVAMVAKQDEGSSNFLEIIQNELRKGFPLYISGNASNNASGHAWVADGFDRNGMVHMNFGWDGQADGYYSLSALNVANSGKEFNGRALTFGRQLVVIAAHPKKDGTAPIDEQLRGNAPNLAFSLEGDMHFVGNPPTNTTTESHVVYHHFINQSNNPFCGDFGIGIYAADGSLVQACPTAFHDMGGYTFSKFAGYDGKMSPSGLMVDNVDIKLDFTKLSDGVYTLLPIAAARNSDGTFGAWTKMKKTPRIVLEIKAGAITYRELPSTEHPFQLAAVPTFDKKLYAGESNMARLALRKLNGQIFDGVVKLEFLGNDGNPLATFETPNSVEFEEFATTYVKLPFQLPEEMRAGNYTLRVTVIKNYTYEKSVVLNFNRQEATVVKVENRDVSREPLRQVMGIVQDNTEASIPGENIDVSYNKPFKIGCVAYRRGNADYNGPMTLQLIDTHDTRRITLNSSKKTITLNADNESASLLSGWLRAGDLKIINNRSYQLALIGEVDGKEVNLWPEAGSPFFVSIINGPYNSYPDNETNGINDVPQTSSVRFTDGQLEVKQKGLQRVSVYNLNGMTVANKAVQGQDYVTISLPRAAYIVKIITQNGSFTKVIR</sequence>
<evidence type="ECO:0000256" key="5">
    <source>
        <dbReference type="ARBA" id="ARBA00022807"/>
    </source>
</evidence>
<evidence type="ECO:0000256" key="7">
    <source>
        <dbReference type="SAM" id="Phobius"/>
    </source>
</evidence>
<evidence type="ECO:0000259" key="8">
    <source>
        <dbReference type="Pfam" id="PF13734"/>
    </source>
</evidence>
<dbReference type="EMBL" id="ACUZ02000033">
    <property type="protein sequence ID" value="EFB31840.1"/>
    <property type="molecule type" value="Genomic_DNA"/>
</dbReference>
<evidence type="ECO:0000256" key="1">
    <source>
        <dbReference type="ARBA" id="ARBA00009693"/>
    </source>
</evidence>
<feature type="domain" description="Spi protease inhibitor" evidence="8">
    <location>
        <begin position="57"/>
        <end position="146"/>
    </location>
</feature>
<dbReference type="InterPro" id="IPR026444">
    <property type="entry name" value="Secre_tail"/>
</dbReference>
<feature type="active site" description="Proton acceptor" evidence="6">
    <location>
        <position position="338"/>
    </location>
</feature>
<evidence type="ECO:0000313" key="10">
    <source>
        <dbReference type="Proteomes" id="UP000004079"/>
    </source>
</evidence>
<comment type="caution">
    <text evidence="9">The sequence shown here is derived from an EMBL/GenBank/DDBJ whole genome shotgun (WGS) entry which is preliminary data.</text>
</comment>
<keyword evidence="3" id="KW-0732">Signal</keyword>
<keyword evidence="4" id="KW-0378">Hydrolase</keyword>
<dbReference type="SUPFAM" id="SSF54001">
    <property type="entry name" value="Cysteine proteinases"/>
    <property type="match status" value="1"/>
</dbReference>
<dbReference type="GO" id="GO:0006508">
    <property type="term" value="P:proteolysis"/>
    <property type="evidence" value="ECO:0007669"/>
    <property type="project" value="UniProtKB-KW"/>
</dbReference>
<dbReference type="STRING" id="649760.HMPREF0971_01842"/>
<protein>
    <submittedName>
        <fullName evidence="9">Peptidase C10 family</fullName>
    </submittedName>
</protein>
<feature type="transmembrane region" description="Helical" evidence="7">
    <location>
        <begin position="39"/>
        <end position="57"/>
    </location>
</feature>
<dbReference type="InterPro" id="IPR025896">
    <property type="entry name" value="Spi_Prtas-inh"/>
</dbReference>
<dbReference type="PRINTS" id="PR00797">
    <property type="entry name" value="STREPTOPAIN"/>
</dbReference>
<proteinExistence type="inferred from homology"/>
<dbReference type="Pfam" id="PF13734">
    <property type="entry name" value="Inhibitor_I69"/>
    <property type="match status" value="1"/>
</dbReference>
<dbReference type="HOGENOM" id="CLU_009978_0_0_10"/>
<organism evidence="9 10">
    <name type="scientific">Segatella oris F0302</name>
    <dbReference type="NCBI Taxonomy" id="649760"/>
    <lineage>
        <taxon>Bacteria</taxon>
        <taxon>Pseudomonadati</taxon>
        <taxon>Bacteroidota</taxon>
        <taxon>Bacteroidia</taxon>
        <taxon>Bacteroidales</taxon>
        <taxon>Prevotellaceae</taxon>
        <taxon>Segatella</taxon>
    </lineage>
</organism>
<dbReference type="Pfam" id="PF01640">
    <property type="entry name" value="Peptidase_C10"/>
    <property type="match status" value="1"/>
</dbReference>
<dbReference type="InterPro" id="IPR000200">
    <property type="entry name" value="Peptidase_C10"/>
</dbReference>
<reference evidence="9 10" key="1">
    <citation type="submission" date="2009-11" db="EMBL/GenBank/DDBJ databases">
        <authorList>
            <person name="Weinstock G."/>
            <person name="Sodergren E."/>
            <person name="Clifton S."/>
            <person name="Fulton L."/>
            <person name="Fulton B."/>
            <person name="Courtney L."/>
            <person name="Fronick C."/>
            <person name="Harrison M."/>
            <person name="Strong C."/>
            <person name="Farmer C."/>
            <person name="Delahaunty K."/>
            <person name="Markovic C."/>
            <person name="Hall O."/>
            <person name="Minx P."/>
            <person name="Tomlinson C."/>
            <person name="Mitreva M."/>
            <person name="Nelson J."/>
            <person name="Hou S."/>
            <person name="Wollam A."/>
            <person name="Pepin K.H."/>
            <person name="Johnson M."/>
            <person name="Bhonagiri V."/>
            <person name="Nash W.E."/>
            <person name="Warren W."/>
            <person name="Chinwalla A."/>
            <person name="Mardis E.R."/>
            <person name="Wilson R.K."/>
        </authorList>
    </citation>
    <scope>NUCLEOTIDE SEQUENCE [LARGE SCALE GENOMIC DNA]</scope>
    <source>
        <strain evidence="9 10">F0302</strain>
    </source>
</reference>
<name>D1QS85_9BACT</name>
<evidence type="ECO:0000256" key="3">
    <source>
        <dbReference type="ARBA" id="ARBA00022729"/>
    </source>
</evidence>
<dbReference type="Proteomes" id="UP000004079">
    <property type="component" value="Unassembled WGS sequence"/>
</dbReference>
<gene>
    <name evidence="9" type="ORF">HMPREF0971_01842</name>
</gene>
<dbReference type="GO" id="GO:0008234">
    <property type="term" value="F:cysteine-type peptidase activity"/>
    <property type="evidence" value="ECO:0007669"/>
    <property type="project" value="UniProtKB-KW"/>
</dbReference>
<keyword evidence="7" id="KW-0472">Membrane</keyword>
<comment type="similarity">
    <text evidence="1">Belongs to the peptidase C10 family.</text>
</comment>
<keyword evidence="5" id="KW-0788">Thiol protease</keyword>
<dbReference type="NCBIfam" id="TIGR04183">
    <property type="entry name" value="Por_Secre_tail"/>
    <property type="match status" value="1"/>
</dbReference>
<evidence type="ECO:0000256" key="4">
    <source>
        <dbReference type="ARBA" id="ARBA00022801"/>
    </source>
</evidence>
<keyword evidence="7" id="KW-0812">Transmembrane</keyword>
<dbReference type="InterPro" id="IPR044934">
    <property type="entry name" value="Streptopain_sf"/>
</dbReference>
<evidence type="ECO:0000313" key="9">
    <source>
        <dbReference type="EMBL" id="EFB31840.1"/>
    </source>
</evidence>
<dbReference type="InterPro" id="IPR038765">
    <property type="entry name" value="Papain-like_cys_pep_sf"/>
</dbReference>